<organism evidence="1 2">
    <name type="scientific">Solanum commersonii</name>
    <name type="common">Commerson's wild potato</name>
    <name type="synonym">Commerson's nightshade</name>
    <dbReference type="NCBI Taxonomy" id="4109"/>
    <lineage>
        <taxon>Eukaryota</taxon>
        <taxon>Viridiplantae</taxon>
        <taxon>Streptophyta</taxon>
        <taxon>Embryophyta</taxon>
        <taxon>Tracheophyta</taxon>
        <taxon>Spermatophyta</taxon>
        <taxon>Magnoliopsida</taxon>
        <taxon>eudicotyledons</taxon>
        <taxon>Gunneridae</taxon>
        <taxon>Pentapetalae</taxon>
        <taxon>asterids</taxon>
        <taxon>lamiids</taxon>
        <taxon>Solanales</taxon>
        <taxon>Solanaceae</taxon>
        <taxon>Solanoideae</taxon>
        <taxon>Solaneae</taxon>
        <taxon>Solanum</taxon>
    </lineage>
</organism>
<keyword evidence="2" id="KW-1185">Reference proteome</keyword>
<protein>
    <submittedName>
        <fullName evidence="1">Uncharacterized protein</fullName>
    </submittedName>
</protein>
<sequence>MEIVYLEGQTGPFSIHEFLVIRNSKNCLPKIFTVVRYDLINVASWSRVANGAIFMYKRAPKQEKSDFTNICVL</sequence>
<proteinExistence type="predicted"/>
<evidence type="ECO:0000313" key="2">
    <source>
        <dbReference type="Proteomes" id="UP000824120"/>
    </source>
</evidence>
<evidence type="ECO:0000313" key="1">
    <source>
        <dbReference type="EMBL" id="KAG5569152.1"/>
    </source>
</evidence>
<comment type="caution">
    <text evidence="1">The sequence shown here is derived from an EMBL/GenBank/DDBJ whole genome shotgun (WGS) entry which is preliminary data.</text>
</comment>
<dbReference type="EMBL" id="JACXVP010000012">
    <property type="protein sequence ID" value="KAG5569152.1"/>
    <property type="molecule type" value="Genomic_DNA"/>
</dbReference>
<gene>
    <name evidence="1" type="ORF">H5410_058918</name>
</gene>
<accession>A0A9J5W1C7</accession>
<name>A0A9J5W1C7_SOLCO</name>
<dbReference type="Proteomes" id="UP000824120">
    <property type="component" value="Chromosome 12"/>
</dbReference>
<dbReference type="AlphaFoldDB" id="A0A9J5W1C7"/>
<reference evidence="1 2" key="1">
    <citation type="submission" date="2020-09" db="EMBL/GenBank/DDBJ databases">
        <title>De no assembly of potato wild relative species, Solanum commersonii.</title>
        <authorList>
            <person name="Cho K."/>
        </authorList>
    </citation>
    <scope>NUCLEOTIDE SEQUENCE [LARGE SCALE GENOMIC DNA]</scope>
    <source>
        <strain evidence="1">LZ3.2</strain>
        <tissue evidence="1">Leaf</tissue>
    </source>
</reference>